<organism evidence="2 3">
    <name type="scientific">Metabacillus mangrovi</name>
    <dbReference type="NCBI Taxonomy" id="1491830"/>
    <lineage>
        <taxon>Bacteria</taxon>
        <taxon>Bacillati</taxon>
        <taxon>Bacillota</taxon>
        <taxon>Bacilli</taxon>
        <taxon>Bacillales</taxon>
        <taxon>Bacillaceae</taxon>
        <taxon>Metabacillus</taxon>
    </lineage>
</organism>
<name>A0A7X2V582_9BACI</name>
<feature type="signal peptide" evidence="1">
    <location>
        <begin position="1"/>
        <end position="18"/>
    </location>
</feature>
<dbReference type="AlphaFoldDB" id="A0A7X2V582"/>
<dbReference type="EMBL" id="WMIB01000015">
    <property type="protein sequence ID" value="MTH54522.1"/>
    <property type="molecule type" value="Genomic_DNA"/>
</dbReference>
<feature type="chain" id="PRO_5039279189" description="Lipoprotein" evidence="1">
    <location>
        <begin position="19"/>
        <end position="374"/>
    </location>
</feature>
<keyword evidence="3" id="KW-1185">Reference proteome</keyword>
<sequence length="374" mass="42516">MQKLGSLTLLFSFFLLTACTQETNGEIQAEQKDEREAIVQNETEQSKEVAEEKPLAIKKITPLEMIETYNSSAKLTETTLLSSNFIKDVEPFMKLEEISSGEERLPDELLPEVRLEILEDSKEKVTIKTIEMADEAYKHGRHITLTALYNEEQGNWVLDDLIVEEVKKGFPLKLTWDEAVKYAKYKGMEIEKIKEKTDAGPLSFVFKVLSNSKEQMFAGAEHLEINTDNGLITLPEEYNKVEEEPEEEAIINEPESKDVPDQKDVPVKTGEGDWNGYWADASGTSFLNITNYKNNSASVTYSFCFTDSCTQIGDTGEHVVKFVNNQARIKYEDEGWGNPGEVEIQLGEGVIHTTLYTYNKEFKDTLKKDEELNE</sequence>
<gene>
    <name evidence="2" type="ORF">GKZ89_14045</name>
</gene>
<evidence type="ECO:0000313" key="2">
    <source>
        <dbReference type="EMBL" id="MTH54522.1"/>
    </source>
</evidence>
<comment type="caution">
    <text evidence="2">The sequence shown here is derived from an EMBL/GenBank/DDBJ whole genome shotgun (WGS) entry which is preliminary data.</text>
</comment>
<evidence type="ECO:0000256" key="1">
    <source>
        <dbReference type="SAM" id="SignalP"/>
    </source>
</evidence>
<protein>
    <recommendedName>
        <fullName evidence="4">Lipoprotein</fullName>
    </recommendedName>
</protein>
<dbReference type="Proteomes" id="UP000434639">
    <property type="component" value="Unassembled WGS sequence"/>
</dbReference>
<dbReference type="RefSeq" id="WP_155113034.1">
    <property type="nucleotide sequence ID" value="NZ_WMIB01000015.1"/>
</dbReference>
<evidence type="ECO:0008006" key="4">
    <source>
        <dbReference type="Google" id="ProtNLM"/>
    </source>
</evidence>
<reference evidence="2 3" key="1">
    <citation type="journal article" date="2017" name="Int. J. Syst. Evol. Microbiol.">
        <title>Bacillus mangrovi sp. nov., isolated from a sediment sample from a mangrove forest.</title>
        <authorList>
            <person name="Gupta V."/>
            <person name="Singh P.K."/>
            <person name="Korpole S."/>
            <person name="Tanuku N.R.S."/>
            <person name="Pinnaka A.K."/>
        </authorList>
    </citation>
    <scope>NUCLEOTIDE SEQUENCE [LARGE SCALE GENOMIC DNA]</scope>
    <source>
        <strain evidence="2 3">KCTC 33872</strain>
    </source>
</reference>
<dbReference type="PROSITE" id="PS51257">
    <property type="entry name" value="PROKAR_LIPOPROTEIN"/>
    <property type="match status" value="1"/>
</dbReference>
<accession>A0A7X2V582</accession>
<keyword evidence="1" id="KW-0732">Signal</keyword>
<evidence type="ECO:0000313" key="3">
    <source>
        <dbReference type="Proteomes" id="UP000434639"/>
    </source>
</evidence>
<proteinExistence type="predicted"/>
<dbReference type="OrthoDB" id="2922108at2"/>